<dbReference type="EMBL" id="SRKZ01000001">
    <property type="protein sequence ID" value="TGD82900.1"/>
    <property type="molecule type" value="Genomic_DNA"/>
</dbReference>
<evidence type="ECO:0008006" key="3">
    <source>
        <dbReference type="Google" id="ProtNLM"/>
    </source>
</evidence>
<reference evidence="1 2" key="1">
    <citation type="submission" date="2019-04" db="EMBL/GenBank/DDBJ databases">
        <authorList>
            <person name="Feng G."/>
            <person name="Zhang J."/>
            <person name="Zhu H."/>
        </authorList>
    </citation>
    <scope>NUCLEOTIDE SEQUENCE [LARGE SCALE GENOMIC DNA]</scope>
    <source>
        <strain evidence="1 2">JCM 19491</strain>
    </source>
</reference>
<gene>
    <name evidence="1" type="ORF">EU557_03730</name>
</gene>
<dbReference type="Proteomes" id="UP000298284">
    <property type="component" value="Unassembled WGS sequence"/>
</dbReference>
<evidence type="ECO:0000313" key="1">
    <source>
        <dbReference type="EMBL" id="TGD82900.1"/>
    </source>
</evidence>
<protein>
    <recommendedName>
        <fullName evidence="3">Lipocalin-like domain-containing protein</fullName>
    </recommendedName>
</protein>
<dbReference type="PROSITE" id="PS51257">
    <property type="entry name" value="PROKAR_LIPOPROTEIN"/>
    <property type="match status" value="1"/>
</dbReference>
<proteinExistence type="predicted"/>
<accession>A0A4Z0MTY2</accession>
<comment type="caution">
    <text evidence="1">The sequence shown here is derived from an EMBL/GenBank/DDBJ whole genome shotgun (WGS) entry which is preliminary data.</text>
</comment>
<keyword evidence="2" id="KW-1185">Reference proteome</keyword>
<sequence>MCSVVRRVMLTLGSGIMLFTSACSRDSLPTAEEQLVGRWEWVESTGEATTSVTPASTGHQVWVDFDRRGRARFYEDGSLRSAAAFSVRRAMHRAGHKHSFRHMIIYRGYQSNQFYSVQGNRLLMEDASGKTGAHIYRRSSRSSEAQVAAAKLTEQ</sequence>
<dbReference type="AlphaFoldDB" id="A0A4Z0MTY2"/>
<dbReference type="RefSeq" id="WP_135529055.1">
    <property type="nucleotide sequence ID" value="NZ_SRKZ01000001.1"/>
</dbReference>
<name>A0A4Z0MTY2_9BACT</name>
<organism evidence="1 2">
    <name type="scientific">Hymenobacter wooponensis</name>
    <dbReference type="NCBI Taxonomy" id="1525360"/>
    <lineage>
        <taxon>Bacteria</taxon>
        <taxon>Pseudomonadati</taxon>
        <taxon>Bacteroidota</taxon>
        <taxon>Cytophagia</taxon>
        <taxon>Cytophagales</taxon>
        <taxon>Hymenobacteraceae</taxon>
        <taxon>Hymenobacter</taxon>
    </lineage>
</organism>
<dbReference type="OrthoDB" id="1118927at2"/>
<evidence type="ECO:0000313" key="2">
    <source>
        <dbReference type="Proteomes" id="UP000298284"/>
    </source>
</evidence>